<accession>A0A8E2AGL9</accession>
<feature type="compositionally biased region" description="Polar residues" evidence="2">
    <location>
        <begin position="386"/>
        <end position="396"/>
    </location>
</feature>
<protein>
    <submittedName>
        <fullName evidence="3">Uncharacterized protein</fullName>
    </submittedName>
</protein>
<dbReference type="AlphaFoldDB" id="A0A8E2AGL9"/>
<reference evidence="3 4" key="1">
    <citation type="submission" date="2016-07" db="EMBL/GenBank/DDBJ databases">
        <title>Draft genome of the white-rot fungus Obba rivulosa 3A-2.</title>
        <authorList>
            <consortium name="DOE Joint Genome Institute"/>
            <person name="Miettinen O."/>
            <person name="Riley R."/>
            <person name="Acob R."/>
            <person name="Barry K."/>
            <person name="Cullen D."/>
            <person name="De Vries R."/>
            <person name="Hainaut M."/>
            <person name="Hatakka A."/>
            <person name="Henrissat B."/>
            <person name="Hilden K."/>
            <person name="Kuo R."/>
            <person name="Labutti K."/>
            <person name="Lipzen A."/>
            <person name="Makela M.R."/>
            <person name="Sandor L."/>
            <person name="Spatafora J.W."/>
            <person name="Grigoriev I.V."/>
            <person name="Hibbett D.S."/>
        </authorList>
    </citation>
    <scope>NUCLEOTIDE SEQUENCE [LARGE SCALE GENOMIC DNA]</scope>
    <source>
        <strain evidence="3 4">3A-2</strain>
    </source>
</reference>
<feature type="region of interest" description="Disordered" evidence="2">
    <location>
        <begin position="367"/>
        <end position="398"/>
    </location>
</feature>
<evidence type="ECO:0000256" key="2">
    <source>
        <dbReference type="SAM" id="MobiDB-lite"/>
    </source>
</evidence>
<feature type="coiled-coil region" evidence="1">
    <location>
        <begin position="35"/>
        <end position="62"/>
    </location>
</feature>
<feature type="region of interest" description="Disordered" evidence="2">
    <location>
        <begin position="509"/>
        <end position="529"/>
    </location>
</feature>
<gene>
    <name evidence="3" type="ORF">OBBRIDRAFT_840020</name>
</gene>
<dbReference type="EMBL" id="KV722738">
    <property type="protein sequence ID" value="OCH84031.1"/>
    <property type="molecule type" value="Genomic_DNA"/>
</dbReference>
<feature type="compositionally biased region" description="Basic and acidic residues" evidence="2">
    <location>
        <begin position="367"/>
        <end position="385"/>
    </location>
</feature>
<sequence length="529" mass="60175">MNSVSPLSQLVLAFRTGSLCSDGEACMNTVGTCRSGRCRQEVEKLEHLLHQAQRRASRSKKEYKRRLSTMKKKQLVARSRNIFSKARVAALQSGQVTLILVSTQRQGQVSAPRSDNGHLLAAFAKMHSENKMLRTKVATLEAREAELVADQVAWGSRVDRLYSLNKALRTRVTTMKAETFAHRSRIANLSSANEELHAECDAFWEDVQDLRFELDSLRPAFTKTRSENKMLRIKVTTLEARETELVADQVAWRSRVDRLDSVNQALRTRVTTLKAEAFTHHSRIANLNSENDQLCTERDAVWEDAQDLRSELDSLRLAFLEMDSENRTLRTRVTKLESQEVGIVVDQIVLWSRLTKFNSAKDGLCTERDASREDARSQDVRDNTRGSEPQQWSTVQEGLKIDADSDDMMERQDTSAQSHCPEDIRFFATDIRLEVSALQDALQETETAQWEHEFLGEPQSPLRLPALVRDTTPEAQRRHPFPEIATPEDQERSLGGFIHDIDIKTSELEPEVADTPLRPRGGQLLRKRA</sequence>
<evidence type="ECO:0000313" key="3">
    <source>
        <dbReference type="EMBL" id="OCH84031.1"/>
    </source>
</evidence>
<organism evidence="3 4">
    <name type="scientific">Obba rivulosa</name>
    <dbReference type="NCBI Taxonomy" id="1052685"/>
    <lineage>
        <taxon>Eukaryota</taxon>
        <taxon>Fungi</taxon>
        <taxon>Dikarya</taxon>
        <taxon>Basidiomycota</taxon>
        <taxon>Agaricomycotina</taxon>
        <taxon>Agaricomycetes</taxon>
        <taxon>Polyporales</taxon>
        <taxon>Gelatoporiaceae</taxon>
        <taxon>Obba</taxon>
    </lineage>
</organism>
<proteinExistence type="predicted"/>
<keyword evidence="1" id="KW-0175">Coiled coil</keyword>
<keyword evidence="4" id="KW-1185">Reference proteome</keyword>
<evidence type="ECO:0000313" key="4">
    <source>
        <dbReference type="Proteomes" id="UP000250043"/>
    </source>
</evidence>
<dbReference type="OrthoDB" id="2131905at2759"/>
<dbReference type="Gene3D" id="1.10.287.1490">
    <property type="match status" value="1"/>
</dbReference>
<evidence type="ECO:0000256" key="1">
    <source>
        <dbReference type="SAM" id="Coils"/>
    </source>
</evidence>
<dbReference type="Proteomes" id="UP000250043">
    <property type="component" value="Unassembled WGS sequence"/>
</dbReference>
<name>A0A8E2AGL9_9APHY</name>